<dbReference type="AlphaFoldDB" id="A0A1W0CD14"/>
<gene>
    <name evidence="2" type="ORF">B0T45_21510</name>
</gene>
<evidence type="ECO:0000313" key="2">
    <source>
        <dbReference type="EMBL" id="OQS32582.1"/>
    </source>
</evidence>
<comment type="caution">
    <text evidence="2">The sequence shown here is derived from an EMBL/GenBank/DDBJ whole genome shotgun (WGS) entry which is preliminary data.</text>
</comment>
<dbReference type="EMBL" id="MUKV01000045">
    <property type="protein sequence ID" value="OQS32582.1"/>
    <property type="molecule type" value="Genomic_DNA"/>
</dbReference>
<feature type="region of interest" description="Disordered" evidence="1">
    <location>
        <begin position="89"/>
        <end position="108"/>
    </location>
</feature>
<sequence>MAEEIKKSEFADLLGVSRGYVSQLVSSNRLVLSADGKLVRVRESLDLLAVTASVDKVGVAAKHALERMAKGGSSDNVLANIIEMKASAARTSEARGMPAPSPPPRQSAQVDVVGNPLDVYNHARAANELKRGRQMDLDYARDEGQLIGRDGTIKAVADLAAATRSAIERLPDRIATVLAAETDPNKVYAMLQGELDALCNTLSQQAETLSRRV</sequence>
<dbReference type="RefSeq" id="WP_081556902.1">
    <property type="nucleotide sequence ID" value="NZ_MUKV01000045.1"/>
</dbReference>
<proteinExistence type="predicted"/>
<organism evidence="2 3">
    <name type="scientific">Chromobacterium haemolyticum</name>
    <dbReference type="NCBI Taxonomy" id="394935"/>
    <lineage>
        <taxon>Bacteria</taxon>
        <taxon>Pseudomonadati</taxon>
        <taxon>Pseudomonadota</taxon>
        <taxon>Betaproteobacteria</taxon>
        <taxon>Neisseriales</taxon>
        <taxon>Chromobacteriaceae</taxon>
        <taxon>Chromobacterium</taxon>
    </lineage>
</organism>
<dbReference type="Proteomes" id="UP000192721">
    <property type="component" value="Unassembled WGS sequence"/>
</dbReference>
<accession>A0A1W0CD14</accession>
<name>A0A1W0CD14_9NEIS</name>
<protein>
    <submittedName>
        <fullName evidence="2">Uncharacterized protein</fullName>
    </submittedName>
</protein>
<evidence type="ECO:0000256" key="1">
    <source>
        <dbReference type="SAM" id="MobiDB-lite"/>
    </source>
</evidence>
<reference evidence="2 3" key="1">
    <citation type="submission" date="2017-02" db="EMBL/GenBank/DDBJ databases">
        <title>Chromobacterium haemolyticum H5244.</title>
        <authorList>
            <person name="Gulvik C.A."/>
        </authorList>
    </citation>
    <scope>NUCLEOTIDE SEQUENCE [LARGE SCALE GENOMIC DNA]</scope>
    <source>
        <strain evidence="2 3">H5244</strain>
    </source>
</reference>
<evidence type="ECO:0000313" key="3">
    <source>
        <dbReference type="Proteomes" id="UP000192721"/>
    </source>
</evidence>